<evidence type="ECO:0000256" key="1">
    <source>
        <dbReference type="SAM" id="MobiDB-lite"/>
    </source>
</evidence>
<reference evidence="2" key="3">
    <citation type="submission" date="2025-09" db="UniProtKB">
        <authorList>
            <consortium name="Ensembl"/>
        </authorList>
    </citation>
    <scope>IDENTIFICATION</scope>
</reference>
<feature type="compositionally biased region" description="Basic residues" evidence="1">
    <location>
        <begin position="99"/>
        <end position="125"/>
    </location>
</feature>
<feature type="compositionally biased region" description="Basic and acidic residues" evidence="1">
    <location>
        <begin position="265"/>
        <end position="276"/>
    </location>
</feature>
<organism evidence="2 3">
    <name type="scientific">Salarias fasciatus</name>
    <name type="common">Jewelled blenny</name>
    <name type="synonym">Blennius fasciatus</name>
    <dbReference type="NCBI Taxonomy" id="181472"/>
    <lineage>
        <taxon>Eukaryota</taxon>
        <taxon>Metazoa</taxon>
        <taxon>Chordata</taxon>
        <taxon>Craniata</taxon>
        <taxon>Vertebrata</taxon>
        <taxon>Euteleostomi</taxon>
        <taxon>Actinopterygii</taxon>
        <taxon>Neopterygii</taxon>
        <taxon>Teleostei</taxon>
        <taxon>Neoteleostei</taxon>
        <taxon>Acanthomorphata</taxon>
        <taxon>Ovalentaria</taxon>
        <taxon>Blenniimorphae</taxon>
        <taxon>Blenniiformes</taxon>
        <taxon>Blennioidei</taxon>
        <taxon>Blenniidae</taxon>
        <taxon>Salariinae</taxon>
        <taxon>Salarias</taxon>
    </lineage>
</organism>
<dbReference type="AlphaFoldDB" id="A0A672H128"/>
<sequence length="588" mass="67692">MVRTHYGSPRLKSRPHPDDHEMEPDEGNYSPHSKGRRDVQDYPSKAPCNWRESRGRGRPPVVRRGPLMGEEREPHFDHWKSQGHDSFQGYHPKMEAHHGQRRPHQSRPPRSPQIHHRSSHSPSRGHHSERGRFFNGHPSGHMSPSPRHFQSHPADRRPGSAPHYQGSFRDPKRHTGYPPQDQRGRDPRVHRSPRGRPYGDSGHGMKHWNMAGSFSHPRNGEYGPPGPQRSPREMHGRGPFTERWSSEQDSRRQWGPMERLGSRSHSTERVQDDAHHSPYRAPSWKGAAGPPSFHRSPQERQAPGPRKRRISDISMPSSPPVLEHGIIKHPRRDRPQPLGIPRPFGGKPLSLRDKGNPVKNHQTGAESLMRLRIPPSMKPRPHLIDSRTVLEIRKKRFQLDAAPLQSPEPRRTKPQQSPPREENDSSTSSRDSDTETEQVESRRESSPIENGDLVVLSHWSLGPSSSKDCSPPKDHSPEPESGKSECLWYFCFFPSSAQSCLPKMFGGPRRIDPELMTIRRPLMVCRPSLMRKATVHRLHSLASTLVPRPFPNQRPMFRKTHSIMSKYRNMRAMRQRAPYYRGPHQQRW</sequence>
<feature type="compositionally biased region" description="Basic and acidic residues" evidence="1">
    <location>
        <begin position="382"/>
        <end position="392"/>
    </location>
</feature>
<dbReference type="InParanoid" id="A0A672H128"/>
<evidence type="ECO:0000313" key="3">
    <source>
        <dbReference type="Proteomes" id="UP000472267"/>
    </source>
</evidence>
<feature type="region of interest" description="Disordered" evidence="1">
    <location>
        <begin position="1"/>
        <end position="448"/>
    </location>
</feature>
<feature type="compositionally biased region" description="Basic and acidic residues" evidence="1">
    <location>
        <begin position="69"/>
        <end position="83"/>
    </location>
</feature>
<protein>
    <submittedName>
        <fullName evidence="2">Uncharacterized protein</fullName>
    </submittedName>
</protein>
<dbReference type="Proteomes" id="UP000472267">
    <property type="component" value="Chromosome 10"/>
</dbReference>
<evidence type="ECO:0000313" key="2">
    <source>
        <dbReference type="Ensembl" id="ENSSFAP00005023780.1"/>
    </source>
</evidence>
<gene>
    <name evidence="2" type="primary">si:ch211-114c12.2</name>
</gene>
<proteinExistence type="predicted"/>
<reference evidence="2" key="1">
    <citation type="submission" date="2019-06" db="EMBL/GenBank/DDBJ databases">
        <authorList>
            <consortium name="Wellcome Sanger Institute Data Sharing"/>
        </authorList>
    </citation>
    <scope>NUCLEOTIDE SEQUENCE [LARGE SCALE GENOMIC DNA]</scope>
</reference>
<keyword evidence="3" id="KW-1185">Reference proteome</keyword>
<dbReference type="OMA" id="RPYEHSG"/>
<name>A0A672H128_SALFA</name>
<reference evidence="2" key="2">
    <citation type="submission" date="2025-08" db="UniProtKB">
        <authorList>
            <consortium name="Ensembl"/>
        </authorList>
    </citation>
    <scope>IDENTIFICATION</scope>
</reference>
<dbReference type="FunCoup" id="A0A672H128">
    <property type="interactions" value="93"/>
</dbReference>
<dbReference type="Ensembl" id="ENSSFAT00005024744.1">
    <property type="protein sequence ID" value="ENSSFAP00005023780.1"/>
    <property type="gene ID" value="ENSSFAG00005012261.1"/>
</dbReference>
<accession>A0A672H128</accession>